<proteinExistence type="predicted"/>
<dbReference type="Proteomes" id="UP000653305">
    <property type="component" value="Unassembled WGS sequence"/>
</dbReference>
<sequence length="231" mass="25749">MNKSPKAESNDQSGKYAALIQQLKNLEVEWKSLQKPMSRNNPRTRSSDSSILTSFDQLLLEKSPRSLMSSLQHMTSPNLLLRVRNSSCDVAVEEILRDRRAAVMSGKLKGRRLFPPAAAEDSDGSGEISSDLLDMSQHEKYICGSGKIRSLHDEMSVDFDQPCPFSDKEKVMVVEVEEEKSGGDRKLRGDGRHVVSMAWFAFLLILVTLGLISMSCNGKFVQENESILVPT</sequence>
<evidence type="ECO:0000256" key="1">
    <source>
        <dbReference type="SAM" id="Phobius"/>
    </source>
</evidence>
<dbReference type="AlphaFoldDB" id="A0A830DFA9"/>
<comment type="caution">
    <text evidence="2">The sequence shown here is derived from an EMBL/GenBank/DDBJ whole genome shotgun (WGS) entry which is preliminary data.</text>
</comment>
<gene>
    <name evidence="2" type="ORF">PHJA_002808400</name>
</gene>
<keyword evidence="1" id="KW-0472">Membrane</keyword>
<organism evidence="2 3">
    <name type="scientific">Phtheirospermum japonicum</name>
    <dbReference type="NCBI Taxonomy" id="374723"/>
    <lineage>
        <taxon>Eukaryota</taxon>
        <taxon>Viridiplantae</taxon>
        <taxon>Streptophyta</taxon>
        <taxon>Embryophyta</taxon>
        <taxon>Tracheophyta</taxon>
        <taxon>Spermatophyta</taxon>
        <taxon>Magnoliopsida</taxon>
        <taxon>eudicotyledons</taxon>
        <taxon>Gunneridae</taxon>
        <taxon>Pentapetalae</taxon>
        <taxon>asterids</taxon>
        <taxon>lamiids</taxon>
        <taxon>Lamiales</taxon>
        <taxon>Orobanchaceae</taxon>
        <taxon>Orobanchaceae incertae sedis</taxon>
        <taxon>Phtheirospermum</taxon>
    </lineage>
</organism>
<name>A0A830DFA9_9LAMI</name>
<reference evidence="2" key="1">
    <citation type="submission" date="2020-07" db="EMBL/GenBank/DDBJ databases">
        <title>Ethylene signaling mediates host invasion by parasitic plants.</title>
        <authorList>
            <person name="Yoshida S."/>
        </authorList>
    </citation>
    <scope>NUCLEOTIDE SEQUENCE</scope>
    <source>
        <strain evidence="2">Okayama</strain>
    </source>
</reference>
<keyword evidence="1" id="KW-0812">Transmembrane</keyword>
<keyword evidence="3" id="KW-1185">Reference proteome</keyword>
<evidence type="ECO:0000313" key="3">
    <source>
        <dbReference type="Proteomes" id="UP000653305"/>
    </source>
</evidence>
<feature type="transmembrane region" description="Helical" evidence="1">
    <location>
        <begin position="194"/>
        <end position="214"/>
    </location>
</feature>
<protein>
    <submittedName>
        <fullName evidence="2">Uncharacterized protein</fullName>
    </submittedName>
</protein>
<keyword evidence="1" id="KW-1133">Transmembrane helix</keyword>
<accession>A0A830DFA9</accession>
<dbReference type="OrthoDB" id="913696at2759"/>
<evidence type="ECO:0000313" key="2">
    <source>
        <dbReference type="EMBL" id="GFQ06644.1"/>
    </source>
</evidence>
<dbReference type="EMBL" id="BMAC01001281">
    <property type="protein sequence ID" value="GFQ06644.1"/>
    <property type="molecule type" value="Genomic_DNA"/>
</dbReference>